<dbReference type="AlphaFoldDB" id="F0J585"/>
<feature type="domain" description="NADH:quinone oxidoreductase/Mrp antiporter transmembrane" evidence="7">
    <location>
        <begin position="128"/>
        <end position="422"/>
    </location>
</feature>
<feature type="transmembrane region" description="Helical" evidence="5">
    <location>
        <begin position="109"/>
        <end position="126"/>
    </location>
</feature>
<dbReference type="Pfam" id="PF00361">
    <property type="entry name" value="Proton_antipo_M"/>
    <property type="match status" value="1"/>
</dbReference>
<keyword evidence="5" id="KW-0830">Ubiquinone</keyword>
<comment type="function">
    <text evidence="5">NDH-1 shuttles electrons from NADH, via FMN and iron-sulfur (Fe-S) centers, to quinones in the respiratory chain. The immediate electron acceptor for the enzyme in this species is believed to be ubiquinone. Couples the redox reaction to proton translocation (for every two electrons transferred, four hydrogen ions are translocated across the cytoplasmic membrane), and thus conserves the redox energy in a proton gradient.</text>
</comment>
<dbReference type="GO" id="GO:0042773">
    <property type="term" value="P:ATP synthesis coupled electron transport"/>
    <property type="evidence" value="ECO:0007669"/>
    <property type="project" value="InterPro"/>
</dbReference>
<feature type="transmembrane region" description="Helical" evidence="5">
    <location>
        <begin position="449"/>
        <end position="471"/>
    </location>
</feature>
<comment type="subunit">
    <text evidence="5">NDH-1 is composed of 14 different subunits. Subunits NuoA, H, J, K, L, M, N constitute the membrane sector of the complex.</text>
</comment>
<dbReference type="KEGG" id="amv:ACMV_07870"/>
<evidence type="ECO:0000259" key="7">
    <source>
        <dbReference type="Pfam" id="PF00361"/>
    </source>
</evidence>
<dbReference type="GO" id="GO:0050136">
    <property type="term" value="F:NADH dehydrogenase (quinone) (non-electrogenic) activity"/>
    <property type="evidence" value="ECO:0007669"/>
    <property type="project" value="UniProtKB-UniRule"/>
</dbReference>
<dbReference type="HAMAP" id="MF_00445">
    <property type="entry name" value="NDH1_NuoN_1"/>
    <property type="match status" value="1"/>
</dbReference>
<keyword evidence="5" id="KW-0520">NAD</keyword>
<keyword evidence="4 5" id="KW-0472">Membrane</keyword>
<keyword evidence="5" id="KW-0997">Cell inner membrane</keyword>
<keyword evidence="2 5" id="KW-0812">Transmembrane</keyword>
<keyword evidence="5" id="KW-0813">Transport</keyword>
<comment type="subcellular location">
    <subcellularLocation>
        <location evidence="5">Cell inner membrane</location>
        <topology evidence="5">Multi-pass membrane protein</topology>
    </subcellularLocation>
    <subcellularLocation>
        <location evidence="1">Endomembrane system</location>
        <topology evidence="1">Multi-pass membrane protein</topology>
    </subcellularLocation>
    <subcellularLocation>
        <location evidence="6">Membrane</location>
        <topology evidence="6">Multi-pass membrane protein</topology>
    </subcellularLocation>
</comment>
<evidence type="ECO:0000313" key="8">
    <source>
        <dbReference type="EMBL" id="BAJ80134.1"/>
    </source>
</evidence>
<protein>
    <recommendedName>
        <fullName evidence="5">NADH-quinone oxidoreductase subunit N</fullName>
        <ecNumber evidence="5">7.1.1.-</ecNumber>
    </recommendedName>
    <alternativeName>
        <fullName evidence="5">NADH dehydrogenase I subunit N</fullName>
    </alternativeName>
    <alternativeName>
        <fullName evidence="5">NDH-1 subunit N</fullName>
    </alternativeName>
</protein>
<feature type="transmembrane region" description="Helical" evidence="5">
    <location>
        <begin position="163"/>
        <end position="185"/>
    </location>
</feature>
<dbReference type="GO" id="GO:0048038">
    <property type="term" value="F:quinone binding"/>
    <property type="evidence" value="ECO:0007669"/>
    <property type="project" value="UniProtKB-KW"/>
</dbReference>
<feature type="transmembrane region" description="Helical" evidence="5">
    <location>
        <begin position="329"/>
        <end position="351"/>
    </location>
</feature>
<feature type="transmembrane region" description="Helical" evidence="5">
    <location>
        <begin position="77"/>
        <end position="97"/>
    </location>
</feature>
<feature type="transmembrane region" description="Helical" evidence="5">
    <location>
        <begin position="372"/>
        <end position="392"/>
    </location>
</feature>
<dbReference type="RefSeq" id="WP_011941994.1">
    <property type="nucleotide sequence ID" value="NC_015186.1"/>
</dbReference>
<keyword evidence="5" id="KW-1278">Translocase</keyword>
<dbReference type="PANTHER" id="PTHR22773">
    <property type="entry name" value="NADH DEHYDROGENASE"/>
    <property type="match status" value="1"/>
</dbReference>
<keyword evidence="8" id="KW-0560">Oxidoreductase</keyword>
<feature type="transmembrane region" description="Helical" evidence="5">
    <location>
        <begin position="398"/>
        <end position="428"/>
    </location>
</feature>
<accession>F0J585</accession>
<dbReference type="GO" id="GO:0012505">
    <property type="term" value="C:endomembrane system"/>
    <property type="evidence" value="ECO:0007669"/>
    <property type="project" value="UniProtKB-SubCell"/>
</dbReference>
<dbReference type="NCBIfam" id="TIGR01770">
    <property type="entry name" value="NDH_I_N"/>
    <property type="match status" value="1"/>
</dbReference>
<dbReference type="InterPro" id="IPR001750">
    <property type="entry name" value="ND/Mrp_TM"/>
</dbReference>
<feature type="transmembrane region" description="Helical" evidence="5">
    <location>
        <begin position="242"/>
        <end position="263"/>
    </location>
</feature>
<feature type="transmembrane region" description="Helical" evidence="5">
    <location>
        <begin position="12"/>
        <end position="32"/>
    </location>
</feature>
<feature type="transmembrane region" description="Helical" evidence="5">
    <location>
        <begin position="39"/>
        <end position="57"/>
    </location>
</feature>
<proteinExistence type="inferred from homology"/>
<keyword evidence="3 5" id="KW-1133">Transmembrane helix</keyword>
<evidence type="ECO:0000256" key="4">
    <source>
        <dbReference type="ARBA" id="ARBA00023136"/>
    </source>
</evidence>
<comment type="similarity">
    <text evidence="5">Belongs to the complex I subunit 2 family.</text>
</comment>
<feature type="transmembrane region" description="Helical" evidence="5">
    <location>
        <begin position="205"/>
        <end position="230"/>
    </location>
</feature>
<dbReference type="Proteomes" id="UP000007100">
    <property type="component" value="Chromosome"/>
</dbReference>
<evidence type="ECO:0000256" key="5">
    <source>
        <dbReference type="HAMAP-Rule" id="MF_00445"/>
    </source>
</evidence>
<sequence>MTAPAFTAKAFAAFAPFTLLGAVTILVMLLIAVRRDHRLVALSTIAGLLLCCIALPLAAPASPVAVTKLFVIDGAALFYAGLVLVSALVVAALSWVYLDRVGEGPREEYYLLLLTATLGAAILPASVHFASFFLGIETLGISLLGLIAYAGPRGSAAEAGTKYLILSGAASAFLLFGMALIYAAFGSMSFARIGALAHQAGPADLYRLAGIALILSGVAFKLSLVPFHMWTPDVYEGAPAPVTAFIAVVSKIAVFAVILRFFALAGAHADASLRAGIAAVAILSMLAGNLLALLQTNVKRLLAYSSIAHLGYLLVAFLAAPALGVDAAAYYLAAYAVTSLGAFGIVALLSAPGAGRDADRIEDYRGLFRTRPFLAASLALMLLSLAGMPPTMGFIAKFYLVVAGVGTALFWPVAALLLGSVIGLYYYLRILVAMALPAPGDEEARHPNAVPPLGNAVIGALLVLLVVLGAYPAPALALIRMTIGHG</sequence>
<evidence type="ECO:0000256" key="3">
    <source>
        <dbReference type="ARBA" id="ARBA00022989"/>
    </source>
</evidence>
<reference evidence="8 9" key="1">
    <citation type="submission" date="2010-12" db="EMBL/GenBank/DDBJ databases">
        <title>Whole genome sequence of Acidiphilium multivorum AIU301.</title>
        <authorList>
            <person name="Narita-Yamada S."/>
            <person name="Nakamura S."/>
            <person name="Ito N."/>
            <person name="Takarada H."/>
            <person name="Katano Y."/>
            <person name="Nakazawa H."/>
            <person name="Hosoyama A."/>
            <person name="Yamada R."/>
            <person name="Fujita N."/>
        </authorList>
    </citation>
    <scope>NUCLEOTIDE SEQUENCE [LARGE SCALE GENOMIC DNA]</scope>
    <source>
        <strain evidence="9">DSM 11245 / JCM 8867 / AIU301</strain>
    </source>
</reference>
<dbReference type="InterPro" id="IPR010096">
    <property type="entry name" value="NADH-Q_OxRdtase_suN/2"/>
</dbReference>
<dbReference type="SMR" id="F0J585"/>
<keyword evidence="9" id="KW-1185">Reference proteome</keyword>
<dbReference type="OrthoDB" id="9811718at2"/>
<comment type="catalytic activity">
    <reaction evidence="5">
        <text>a quinone + NADH + 5 H(+)(in) = a quinol + NAD(+) + 4 H(+)(out)</text>
        <dbReference type="Rhea" id="RHEA:57888"/>
        <dbReference type="ChEBI" id="CHEBI:15378"/>
        <dbReference type="ChEBI" id="CHEBI:24646"/>
        <dbReference type="ChEBI" id="CHEBI:57540"/>
        <dbReference type="ChEBI" id="CHEBI:57945"/>
        <dbReference type="ChEBI" id="CHEBI:132124"/>
    </reaction>
</comment>
<feature type="transmembrane region" description="Helical" evidence="5">
    <location>
        <begin position="301"/>
        <end position="323"/>
    </location>
</feature>
<dbReference type="GO" id="GO:0008137">
    <property type="term" value="F:NADH dehydrogenase (ubiquinone) activity"/>
    <property type="evidence" value="ECO:0007669"/>
    <property type="project" value="InterPro"/>
</dbReference>
<dbReference type="EMBL" id="AP012035">
    <property type="protein sequence ID" value="BAJ80134.1"/>
    <property type="molecule type" value="Genomic_DNA"/>
</dbReference>
<organism evidence="8 9">
    <name type="scientific">Acidiphilium multivorum (strain DSM 11245 / JCM 8867 / NBRC 100883 / AIU 301)</name>
    <dbReference type="NCBI Taxonomy" id="926570"/>
    <lineage>
        <taxon>Bacteria</taxon>
        <taxon>Pseudomonadati</taxon>
        <taxon>Pseudomonadota</taxon>
        <taxon>Alphaproteobacteria</taxon>
        <taxon>Acetobacterales</taxon>
        <taxon>Acidocellaceae</taxon>
        <taxon>Acidiphilium</taxon>
    </lineage>
</organism>
<evidence type="ECO:0000256" key="2">
    <source>
        <dbReference type="ARBA" id="ARBA00022692"/>
    </source>
</evidence>
<feature type="transmembrane region" description="Helical" evidence="5">
    <location>
        <begin position="132"/>
        <end position="151"/>
    </location>
</feature>
<dbReference type="GO" id="GO:0005886">
    <property type="term" value="C:plasma membrane"/>
    <property type="evidence" value="ECO:0007669"/>
    <property type="project" value="UniProtKB-SubCell"/>
</dbReference>
<feature type="transmembrane region" description="Helical" evidence="5">
    <location>
        <begin position="275"/>
        <end position="294"/>
    </location>
</feature>
<dbReference type="EC" id="7.1.1.-" evidence="5"/>
<dbReference type="HOGENOM" id="CLU_007100_1_5_5"/>
<keyword evidence="5" id="KW-0874">Quinone</keyword>
<name>F0J585_ACIMA</name>
<evidence type="ECO:0000256" key="6">
    <source>
        <dbReference type="RuleBase" id="RU000320"/>
    </source>
</evidence>
<gene>
    <name evidence="5 8" type="primary">nuoN</name>
    <name evidence="8" type="ordered locus">ACMV_07870</name>
</gene>
<evidence type="ECO:0000313" key="9">
    <source>
        <dbReference type="Proteomes" id="UP000007100"/>
    </source>
</evidence>
<keyword evidence="5" id="KW-1003">Cell membrane</keyword>
<evidence type="ECO:0000256" key="1">
    <source>
        <dbReference type="ARBA" id="ARBA00004127"/>
    </source>
</evidence>